<evidence type="ECO:0000256" key="8">
    <source>
        <dbReference type="SAM" id="Phobius"/>
    </source>
</evidence>
<comment type="caution">
    <text evidence="10">The sequence shown here is derived from an EMBL/GenBank/DDBJ whole genome shotgun (WGS) entry which is preliminary data.</text>
</comment>
<evidence type="ECO:0000256" key="4">
    <source>
        <dbReference type="ARBA" id="ARBA00022777"/>
    </source>
</evidence>
<keyword evidence="2" id="KW-0808">Transferase</keyword>
<evidence type="ECO:0000313" key="11">
    <source>
        <dbReference type="Proteomes" id="UP001530400"/>
    </source>
</evidence>
<evidence type="ECO:0000259" key="9">
    <source>
        <dbReference type="PROSITE" id="PS50011"/>
    </source>
</evidence>
<keyword evidence="8" id="KW-0472">Membrane</keyword>
<dbReference type="FunFam" id="3.30.200.20:FF:000545">
    <property type="entry name" value="CMGC family protein kinase"/>
    <property type="match status" value="1"/>
</dbReference>
<dbReference type="GO" id="GO:0004674">
    <property type="term" value="F:protein serine/threonine kinase activity"/>
    <property type="evidence" value="ECO:0007669"/>
    <property type="project" value="UniProtKB-KW"/>
</dbReference>
<dbReference type="FunFam" id="1.10.510.10:FF:000624">
    <property type="entry name" value="Mitogen-activated protein kinase"/>
    <property type="match status" value="1"/>
</dbReference>
<feature type="region of interest" description="Disordered" evidence="7">
    <location>
        <begin position="546"/>
        <end position="576"/>
    </location>
</feature>
<dbReference type="Pfam" id="PF00069">
    <property type="entry name" value="Pkinase"/>
    <property type="match status" value="2"/>
</dbReference>
<keyword evidence="11" id="KW-1185">Reference proteome</keyword>
<proteinExistence type="predicted"/>
<keyword evidence="3 6" id="KW-0547">Nucleotide-binding</keyword>
<keyword evidence="8" id="KW-1133">Transmembrane helix</keyword>
<dbReference type="InterPro" id="IPR011009">
    <property type="entry name" value="Kinase-like_dom_sf"/>
</dbReference>
<dbReference type="InterPro" id="IPR017441">
    <property type="entry name" value="Protein_kinase_ATP_BS"/>
</dbReference>
<protein>
    <recommendedName>
        <fullName evidence="9">Protein kinase domain-containing protein</fullName>
    </recommendedName>
</protein>
<evidence type="ECO:0000256" key="1">
    <source>
        <dbReference type="ARBA" id="ARBA00022527"/>
    </source>
</evidence>
<feature type="compositionally biased region" description="Basic residues" evidence="7">
    <location>
        <begin position="549"/>
        <end position="564"/>
    </location>
</feature>
<gene>
    <name evidence="10" type="ORF">ACHAWO_009920</name>
</gene>
<dbReference type="PROSITE" id="PS50011">
    <property type="entry name" value="PROTEIN_KINASE_DOM"/>
    <property type="match status" value="1"/>
</dbReference>
<evidence type="ECO:0000256" key="3">
    <source>
        <dbReference type="ARBA" id="ARBA00022741"/>
    </source>
</evidence>
<dbReference type="Proteomes" id="UP001530400">
    <property type="component" value="Unassembled WGS sequence"/>
</dbReference>
<accession>A0ABD3Q8N1</accession>
<evidence type="ECO:0000256" key="6">
    <source>
        <dbReference type="PROSITE-ProRule" id="PRU10141"/>
    </source>
</evidence>
<dbReference type="InterPro" id="IPR000719">
    <property type="entry name" value="Prot_kinase_dom"/>
</dbReference>
<dbReference type="InterPro" id="IPR050117">
    <property type="entry name" value="MAPK"/>
</dbReference>
<name>A0ABD3Q8N1_9STRA</name>
<organism evidence="10 11">
    <name type="scientific">Cyclotella atomus</name>
    <dbReference type="NCBI Taxonomy" id="382360"/>
    <lineage>
        <taxon>Eukaryota</taxon>
        <taxon>Sar</taxon>
        <taxon>Stramenopiles</taxon>
        <taxon>Ochrophyta</taxon>
        <taxon>Bacillariophyta</taxon>
        <taxon>Coscinodiscophyceae</taxon>
        <taxon>Thalassiosirophycidae</taxon>
        <taxon>Stephanodiscales</taxon>
        <taxon>Stephanodiscaceae</taxon>
        <taxon>Cyclotella</taxon>
    </lineage>
</organism>
<dbReference type="Gene3D" id="3.30.200.20">
    <property type="entry name" value="Phosphorylase Kinase, domain 1"/>
    <property type="match status" value="1"/>
</dbReference>
<keyword evidence="1" id="KW-0723">Serine/threonine-protein kinase</keyword>
<evidence type="ECO:0000313" key="10">
    <source>
        <dbReference type="EMBL" id="KAL3794535.1"/>
    </source>
</evidence>
<reference evidence="10 11" key="1">
    <citation type="submission" date="2024-10" db="EMBL/GenBank/DDBJ databases">
        <title>Updated reference genomes for cyclostephanoid diatoms.</title>
        <authorList>
            <person name="Roberts W.R."/>
            <person name="Alverson A.J."/>
        </authorList>
    </citation>
    <scope>NUCLEOTIDE SEQUENCE [LARGE SCALE GENOMIC DNA]</scope>
    <source>
        <strain evidence="10 11">AJA010-31</strain>
    </source>
</reference>
<keyword evidence="4" id="KW-0418">Kinase</keyword>
<dbReference type="PROSITE" id="PS00107">
    <property type="entry name" value="PROTEIN_KINASE_ATP"/>
    <property type="match status" value="1"/>
</dbReference>
<keyword evidence="8" id="KW-0812">Transmembrane</keyword>
<dbReference type="GO" id="GO:0005524">
    <property type="term" value="F:ATP binding"/>
    <property type="evidence" value="ECO:0007669"/>
    <property type="project" value="UniProtKB-UniRule"/>
</dbReference>
<evidence type="ECO:0000256" key="2">
    <source>
        <dbReference type="ARBA" id="ARBA00022679"/>
    </source>
</evidence>
<feature type="transmembrane region" description="Helical" evidence="8">
    <location>
        <begin position="76"/>
        <end position="100"/>
    </location>
</feature>
<dbReference type="AlphaFoldDB" id="A0ABD3Q8N1"/>
<evidence type="ECO:0000256" key="7">
    <source>
        <dbReference type="SAM" id="MobiDB-lite"/>
    </source>
</evidence>
<dbReference type="EMBL" id="JALLPJ020000351">
    <property type="protein sequence ID" value="KAL3794535.1"/>
    <property type="molecule type" value="Genomic_DNA"/>
</dbReference>
<dbReference type="PANTHER" id="PTHR24055">
    <property type="entry name" value="MITOGEN-ACTIVATED PROTEIN KINASE"/>
    <property type="match status" value="1"/>
</dbReference>
<feature type="domain" description="Protein kinase" evidence="9">
    <location>
        <begin position="4"/>
        <end position="350"/>
    </location>
</feature>
<evidence type="ECO:0000256" key="5">
    <source>
        <dbReference type="ARBA" id="ARBA00022840"/>
    </source>
</evidence>
<sequence length="630" mass="71255">MDRYELSTQIGDGSFGRVIKATSKETGEVVAIKQIKRKFKTWKECIDLREVQSLRMTIHPNIVRLMEVIRESDESLYFVFEVSVIVLLVVIWWCTAIMGYRLPLNVEISNLTTIHHIHFTNQYLPDGTLYDLIKNSTNEKSSKSSNDDGSKSILNHDTIVSIMKQVLSGLAYMNSRGFFHHIKPENLLVDLTTLTKILIKVADFGLARSISTQPPFTHYVSTRWYRAPEVILHSPTYGPPIDLWAVGLILWELYTLRPLFPGNGEVDQIYKIGELLGSMEYSWEEGVHLMKLVNLGLNTDGVGRVERSVVEERIYRDVKRRDAASLICGMVRWNPEERLDVHDALGHEYFGKTASTDVGSKVGFVNRGANNTKHKVGRLWSTFKRVPAINSNTVVNPNQVCDRLSGKFAAIQSQSSIFDKGNDESSNFQIMPESEMASRLSLDTMPTQNECGSSRFKSRPSIEQPNEFCEYLNAIASSTDCADEHQGCRSGLIPRLDASDVAAAQQIDSRGGPLQPKFTPSARYRPRAMLSDSSPYIPMLRSVAQTISRSKRRGRQSINKSNRRRSSEKPRWLLSNQNMSKRAIEVQIGHSSHALEAGEDNFGSRYFQESARQAEPIMEEHQADSVWNPF</sequence>
<dbReference type="SUPFAM" id="SSF56112">
    <property type="entry name" value="Protein kinase-like (PK-like)"/>
    <property type="match status" value="1"/>
</dbReference>
<feature type="binding site" evidence="6">
    <location>
        <position position="33"/>
    </location>
    <ligand>
        <name>ATP</name>
        <dbReference type="ChEBI" id="CHEBI:30616"/>
    </ligand>
</feature>
<keyword evidence="5 6" id="KW-0067">ATP-binding</keyword>
<dbReference type="Gene3D" id="1.10.510.10">
    <property type="entry name" value="Transferase(Phosphotransferase) domain 1"/>
    <property type="match status" value="1"/>
</dbReference>